<protein>
    <submittedName>
        <fullName evidence="2">Uncharacterized protein</fullName>
    </submittedName>
</protein>
<reference evidence="2 3" key="1">
    <citation type="submission" date="2008-10" db="EMBL/GenBank/DDBJ databases">
        <title>Draft genome sequence of Providencia alcalifaciens (DSM 30120).</title>
        <authorList>
            <person name="Sudarsanam P."/>
            <person name="Ley R."/>
            <person name="Guruge J."/>
            <person name="Turnbaugh P.J."/>
            <person name="Mahowald M."/>
            <person name="Liep D."/>
            <person name="Gordon J."/>
        </authorList>
    </citation>
    <scope>NUCLEOTIDE SEQUENCE [LARGE SCALE GENOMIC DNA]</scope>
    <source>
        <strain evidence="2 3">DSM 30120</strain>
    </source>
</reference>
<feature type="transmembrane region" description="Helical" evidence="1">
    <location>
        <begin position="27"/>
        <end position="48"/>
    </location>
</feature>
<proteinExistence type="predicted"/>
<keyword evidence="1" id="KW-0812">Transmembrane</keyword>
<evidence type="ECO:0000313" key="3">
    <source>
        <dbReference type="Proteomes" id="UP000003729"/>
    </source>
</evidence>
<dbReference type="Proteomes" id="UP000003729">
    <property type="component" value="Unassembled WGS sequence"/>
</dbReference>
<evidence type="ECO:0000313" key="2">
    <source>
        <dbReference type="EMBL" id="EEB44791.1"/>
    </source>
</evidence>
<reference evidence="2 3" key="2">
    <citation type="submission" date="2008-10" db="EMBL/GenBank/DDBJ databases">
        <authorList>
            <person name="Fulton L."/>
            <person name="Clifton S."/>
            <person name="Fulton B."/>
            <person name="Xu J."/>
            <person name="Minx P."/>
            <person name="Pepin K.H."/>
            <person name="Johnson M."/>
            <person name="Bhonagiri V."/>
            <person name="Nash W.E."/>
            <person name="Mardis E.R."/>
            <person name="Wilson R.K."/>
        </authorList>
    </citation>
    <scope>NUCLEOTIDE SEQUENCE [LARGE SCALE GENOMIC DNA]</scope>
    <source>
        <strain evidence="2 3">DSM 30120</strain>
    </source>
</reference>
<organism evidence="2 3">
    <name type="scientific">Providencia alcalifaciens DSM 30120</name>
    <dbReference type="NCBI Taxonomy" id="520999"/>
    <lineage>
        <taxon>Bacteria</taxon>
        <taxon>Pseudomonadati</taxon>
        <taxon>Pseudomonadota</taxon>
        <taxon>Gammaproteobacteria</taxon>
        <taxon>Enterobacterales</taxon>
        <taxon>Morganellaceae</taxon>
        <taxon>Providencia</taxon>
    </lineage>
</organism>
<name>B6XII6_9GAMM</name>
<dbReference type="EMBL" id="ABXW01000056">
    <property type="protein sequence ID" value="EEB44791.1"/>
    <property type="molecule type" value="Genomic_DNA"/>
</dbReference>
<evidence type="ECO:0000256" key="1">
    <source>
        <dbReference type="SAM" id="Phobius"/>
    </source>
</evidence>
<keyword evidence="1" id="KW-0472">Membrane</keyword>
<comment type="caution">
    <text evidence="2">The sequence shown here is derived from an EMBL/GenBank/DDBJ whole genome shotgun (WGS) entry which is preliminary data.</text>
</comment>
<keyword evidence="1" id="KW-1133">Transmembrane helix</keyword>
<accession>B6XII6</accession>
<sequence length="50" mass="5977">MRQGEPVIDFSKLIRELRLMIKQLPNWKFLLIWLIPFIWGISQLIIAIKG</sequence>
<dbReference type="AlphaFoldDB" id="B6XII6"/>
<gene>
    <name evidence="2" type="ORF">PROVALCAL_03179</name>
</gene>